<dbReference type="EMBL" id="BAAAEU010000001">
    <property type="protein sequence ID" value="GAA0705846.1"/>
    <property type="molecule type" value="Genomic_DNA"/>
</dbReference>
<proteinExistence type="predicted"/>
<accession>A0ABN1ICT8</accession>
<organism evidence="1 2">
    <name type="scientific">Dokdonella soli</name>
    <dbReference type="NCBI Taxonomy" id="529810"/>
    <lineage>
        <taxon>Bacteria</taxon>
        <taxon>Pseudomonadati</taxon>
        <taxon>Pseudomonadota</taxon>
        <taxon>Gammaproteobacteria</taxon>
        <taxon>Lysobacterales</taxon>
        <taxon>Rhodanobacteraceae</taxon>
        <taxon>Dokdonella</taxon>
    </lineage>
</organism>
<dbReference type="Proteomes" id="UP001501523">
    <property type="component" value="Unassembled WGS sequence"/>
</dbReference>
<evidence type="ECO:0000313" key="2">
    <source>
        <dbReference type="Proteomes" id="UP001501523"/>
    </source>
</evidence>
<gene>
    <name evidence="1" type="ORF">GCM10009105_03610</name>
</gene>
<sequence length="81" mass="8647">MGMVLFTISSPKRRKQARPAMVGVKNFVADCPVPARSCVIQLRGPEAYTPLAGTGPHAVGGSVSYLAWLPRPTPARVDMVI</sequence>
<reference evidence="1 2" key="1">
    <citation type="journal article" date="2019" name="Int. J. Syst. Evol. Microbiol.">
        <title>The Global Catalogue of Microorganisms (GCM) 10K type strain sequencing project: providing services to taxonomists for standard genome sequencing and annotation.</title>
        <authorList>
            <consortium name="The Broad Institute Genomics Platform"/>
            <consortium name="The Broad Institute Genome Sequencing Center for Infectious Disease"/>
            <person name="Wu L."/>
            <person name="Ma J."/>
        </authorList>
    </citation>
    <scope>NUCLEOTIDE SEQUENCE [LARGE SCALE GENOMIC DNA]</scope>
    <source>
        <strain evidence="1 2">JCM 15421</strain>
    </source>
</reference>
<protein>
    <submittedName>
        <fullName evidence="1">Uncharacterized protein</fullName>
    </submittedName>
</protein>
<keyword evidence="2" id="KW-1185">Reference proteome</keyword>
<name>A0ABN1ICT8_9GAMM</name>
<evidence type="ECO:0000313" key="1">
    <source>
        <dbReference type="EMBL" id="GAA0705846.1"/>
    </source>
</evidence>
<comment type="caution">
    <text evidence="1">The sequence shown here is derived from an EMBL/GenBank/DDBJ whole genome shotgun (WGS) entry which is preliminary data.</text>
</comment>